<dbReference type="AlphaFoldDB" id="A0A1I7XPL4"/>
<evidence type="ECO:0000313" key="2">
    <source>
        <dbReference type="Proteomes" id="UP000095283"/>
    </source>
</evidence>
<accession>A0A1I7XPL4</accession>
<reference evidence="3" key="1">
    <citation type="submission" date="2016-11" db="UniProtKB">
        <authorList>
            <consortium name="WormBaseParasite"/>
        </authorList>
    </citation>
    <scope>IDENTIFICATION</scope>
</reference>
<dbReference type="WBParaSite" id="Hba_19676">
    <property type="protein sequence ID" value="Hba_19676"/>
    <property type="gene ID" value="Hba_19676"/>
</dbReference>
<name>A0A1I7XPL4_HETBA</name>
<feature type="transmembrane region" description="Helical" evidence="1">
    <location>
        <begin position="27"/>
        <end position="49"/>
    </location>
</feature>
<dbReference type="Proteomes" id="UP000095283">
    <property type="component" value="Unplaced"/>
</dbReference>
<organism evidence="2 3">
    <name type="scientific">Heterorhabditis bacteriophora</name>
    <name type="common">Entomopathogenic nematode worm</name>
    <dbReference type="NCBI Taxonomy" id="37862"/>
    <lineage>
        <taxon>Eukaryota</taxon>
        <taxon>Metazoa</taxon>
        <taxon>Ecdysozoa</taxon>
        <taxon>Nematoda</taxon>
        <taxon>Chromadorea</taxon>
        <taxon>Rhabditida</taxon>
        <taxon>Rhabditina</taxon>
        <taxon>Rhabditomorpha</taxon>
        <taxon>Strongyloidea</taxon>
        <taxon>Heterorhabditidae</taxon>
        <taxon>Heterorhabditis</taxon>
    </lineage>
</organism>
<evidence type="ECO:0000313" key="3">
    <source>
        <dbReference type="WBParaSite" id="Hba_19676"/>
    </source>
</evidence>
<evidence type="ECO:0000256" key="1">
    <source>
        <dbReference type="SAM" id="Phobius"/>
    </source>
</evidence>
<keyword evidence="1" id="KW-0812">Transmembrane</keyword>
<sequence length="82" mass="9584">MRWIFPTLDKPLERAFAWYTRHLLVDYYMVFIIAPVILTGMLGCGFIWIKELTLLDARRLYTPVGAPSWNEEKVMSDVGHLP</sequence>
<keyword evidence="1" id="KW-0472">Membrane</keyword>
<keyword evidence="1" id="KW-1133">Transmembrane helix</keyword>
<keyword evidence="2" id="KW-1185">Reference proteome</keyword>
<protein>
    <submittedName>
        <fullName evidence="3">Anoctamin</fullName>
    </submittedName>
</protein>
<proteinExistence type="predicted"/>